<comment type="caution">
    <text evidence="11">The sequence shown here is derived from an EMBL/GenBank/DDBJ whole genome shotgun (WGS) entry which is preliminary data.</text>
</comment>
<dbReference type="Pfam" id="PF00795">
    <property type="entry name" value="CN_hydrolase"/>
    <property type="match status" value="1"/>
</dbReference>
<dbReference type="GO" id="GO:0042158">
    <property type="term" value="P:lipoprotein biosynthetic process"/>
    <property type="evidence" value="ECO:0007669"/>
    <property type="project" value="UniProtKB-UniRule"/>
</dbReference>
<dbReference type="Pfam" id="PF20154">
    <property type="entry name" value="LNT_N"/>
    <property type="match status" value="1"/>
</dbReference>
<feature type="domain" description="CN hydrolase" evidence="10">
    <location>
        <begin position="230"/>
        <end position="466"/>
    </location>
</feature>
<sequence length="510" mass="54928">MKLSDLSGRSRLADLLALLAGLLTVVAFAPYSVAPLAVIGPAMLFVSWHHATPRRMAWRGYLYGLGFFGFGVSWITSGLSLFGAHMQALALPLAGVFVLVLALYPGLMGWVASRFGCVPAAARLIVIWPALWTAFEWLRGTLFTGFPWLLLGDSQVASGPGGLAPVLGDYGVSWLVALLAGLLALAATGRRVPPRVAALLAAGVLWFGAGALRQVDWTHPTGAPMRVSVVQGNVPQQVKWVPSEFERTLARYRDLTRAHWDSRLIVWPESAIPALYREVAARYLDPLAAEAASHGSTLMVGLFVRRGQKIYNAVASVGDGAPGFYFKHHLVPFGEYMPFKGLLGWLYRDMNVPMSGLSAGRGGYTVQAAGQTVDVSICYEDAYGDLVIRGLPQASLLVNVSDDAWFDGSLEPAQHMQIARMRALETGRYLLRAANTGISGIVGPKGEVIALADMGRTEVISAEVRPMGGATPYVRIGNGPVVGAVFAILFFGWVFGLAMTRNQQRKMESK</sequence>
<dbReference type="InterPro" id="IPR045378">
    <property type="entry name" value="LNT_N"/>
</dbReference>
<dbReference type="RefSeq" id="WP_065089308.1">
    <property type="nucleotide sequence ID" value="NZ_JQSG02000002.1"/>
</dbReference>
<evidence type="ECO:0000256" key="5">
    <source>
        <dbReference type="ARBA" id="ARBA00022692"/>
    </source>
</evidence>
<evidence type="ECO:0000256" key="9">
    <source>
        <dbReference type="HAMAP-Rule" id="MF_01148"/>
    </source>
</evidence>
<keyword evidence="12" id="KW-1185">Reference proteome</keyword>
<evidence type="ECO:0000256" key="2">
    <source>
        <dbReference type="ARBA" id="ARBA00010065"/>
    </source>
</evidence>
<accession>A0A1A6C608</accession>
<dbReference type="InterPro" id="IPR003010">
    <property type="entry name" value="C-N_Hydrolase"/>
</dbReference>
<keyword evidence="8 9" id="KW-0012">Acyltransferase</keyword>
<feature type="transmembrane region" description="Helical" evidence="9">
    <location>
        <begin position="89"/>
        <end position="112"/>
    </location>
</feature>
<evidence type="ECO:0000256" key="7">
    <source>
        <dbReference type="ARBA" id="ARBA00023136"/>
    </source>
</evidence>
<evidence type="ECO:0000256" key="3">
    <source>
        <dbReference type="ARBA" id="ARBA00022475"/>
    </source>
</evidence>
<evidence type="ECO:0000256" key="6">
    <source>
        <dbReference type="ARBA" id="ARBA00022989"/>
    </source>
</evidence>
<dbReference type="EMBL" id="JQSG02000002">
    <property type="protein sequence ID" value="OBS09970.1"/>
    <property type="molecule type" value="Genomic_DNA"/>
</dbReference>
<dbReference type="EC" id="2.3.1.269" evidence="9"/>
<dbReference type="UniPathway" id="UPA00666"/>
<keyword evidence="5 9" id="KW-0812">Transmembrane</keyword>
<feature type="transmembrane region" description="Helical" evidence="9">
    <location>
        <begin position="196"/>
        <end position="215"/>
    </location>
</feature>
<evidence type="ECO:0000313" key="12">
    <source>
        <dbReference type="Proteomes" id="UP000029273"/>
    </source>
</evidence>
<comment type="catalytic activity">
    <reaction evidence="9">
        <text>N-terminal S-1,2-diacyl-sn-glyceryl-L-cysteinyl-[lipoprotein] + a glycerophospholipid = N-acyl-S-1,2-diacyl-sn-glyceryl-L-cysteinyl-[lipoprotein] + a 2-acyl-sn-glycero-3-phospholipid + H(+)</text>
        <dbReference type="Rhea" id="RHEA:48228"/>
        <dbReference type="Rhea" id="RHEA-COMP:14681"/>
        <dbReference type="Rhea" id="RHEA-COMP:14684"/>
        <dbReference type="ChEBI" id="CHEBI:15378"/>
        <dbReference type="ChEBI" id="CHEBI:136912"/>
        <dbReference type="ChEBI" id="CHEBI:140656"/>
        <dbReference type="ChEBI" id="CHEBI:140657"/>
        <dbReference type="ChEBI" id="CHEBI:140660"/>
        <dbReference type="EC" id="2.3.1.269"/>
    </reaction>
</comment>
<dbReference type="InterPro" id="IPR036526">
    <property type="entry name" value="C-N_Hydrolase_sf"/>
</dbReference>
<feature type="transmembrane region" description="Helical" evidence="9">
    <location>
        <begin position="170"/>
        <end position="189"/>
    </location>
</feature>
<proteinExistence type="inferred from homology"/>
<keyword evidence="4 9" id="KW-0808">Transferase</keyword>
<organism evidence="11 12">
    <name type="scientific">Acidihalobacter prosperus</name>
    <dbReference type="NCBI Taxonomy" id="160660"/>
    <lineage>
        <taxon>Bacteria</taxon>
        <taxon>Pseudomonadati</taxon>
        <taxon>Pseudomonadota</taxon>
        <taxon>Gammaproteobacteria</taxon>
        <taxon>Chromatiales</taxon>
        <taxon>Ectothiorhodospiraceae</taxon>
        <taxon>Acidihalobacter</taxon>
    </lineage>
</organism>
<dbReference type="OrthoDB" id="9804277at2"/>
<keyword evidence="7 9" id="KW-0472">Membrane</keyword>
<dbReference type="CDD" id="cd07571">
    <property type="entry name" value="ALP_N-acyl_transferase"/>
    <property type="match status" value="1"/>
</dbReference>
<feature type="transmembrane region" description="Helical" evidence="9">
    <location>
        <begin position="15"/>
        <end position="48"/>
    </location>
</feature>
<dbReference type="AlphaFoldDB" id="A0A1A6C608"/>
<comment type="similarity">
    <text evidence="2 9">Belongs to the CN hydrolase family. Apolipoprotein N-acyltransferase subfamily.</text>
</comment>
<dbReference type="PANTHER" id="PTHR38686">
    <property type="entry name" value="APOLIPOPROTEIN N-ACYLTRANSFERASE"/>
    <property type="match status" value="1"/>
</dbReference>
<evidence type="ECO:0000256" key="1">
    <source>
        <dbReference type="ARBA" id="ARBA00004651"/>
    </source>
</evidence>
<dbReference type="PROSITE" id="PS50263">
    <property type="entry name" value="CN_HYDROLASE"/>
    <property type="match status" value="1"/>
</dbReference>
<dbReference type="InterPro" id="IPR004563">
    <property type="entry name" value="Apolipo_AcylTrfase"/>
</dbReference>
<dbReference type="SUPFAM" id="SSF56317">
    <property type="entry name" value="Carbon-nitrogen hydrolase"/>
    <property type="match status" value="1"/>
</dbReference>
<dbReference type="Proteomes" id="UP000029273">
    <property type="component" value="Unassembled WGS sequence"/>
</dbReference>
<feature type="transmembrane region" description="Helical" evidence="9">
    <location>
        <begin position="124"/>
        <end position="150"/>
    </location>
</feature>
<evidence type="ECO:0000256" key="4">
    <source>
        <dbReference type="ARBA" id="ARBA00022679"/>
    </source>
</evidence>
<dbReference type="HAMAP" id="MF_01148">
    <property type="entry name" value="Lnt"/>
    <property type="match status" value="1"/>
</dbReference>
<feature type="transmembrane region" description="Helical" evidence="9">
    <location>
        <begin position="60"/>
        <end position="83"/>
    </location>
</feature>
<keyword evidence="3 9" id="KW-1003">Cell membrane</keyword>
<dbReference type="GO" id="GO:0005886">
    <property type="term" value="C:plasma membrane"/>
    <property type="evidence" value="ECO:0007669"/>
    <property type="project" value="UniProtKB-SubCell"/>
</dbReference>
<dbReference type="Gene3D" id="3.60.110.10">
    <property type="entry name" value="Carbon-nitrogen hydrolase"/>
    <property type="match status" value="1"/>
</dbReference>
<feature type="transmembrane region" description="Helical" evidence="9">
    <location>
        <begin position="481"/>
        <end position="500"/>
    </location>
</feature>
<dbReference type="STRING" id="160660.BJI67_11225"/>
<evidence type="ECO:0000256" key="8">
    <source>
        <dbReference type="ARBA" id="ARBA00023315"/>
    </source>
</evidence>
<dbReference type="PANTHER" id="PTHR38686:SF1">
    <property type="entry name" value="APOLIPOPROTEIN N-ACYLTRANSFERASE"/>
    <property type="match status" value="1"/>
</dbReference>
<evidence type="ECO:0000259" key="10">
    <source>
        <dbReference type="PROSITE" id="PS50263"/>
    </source>
</evidence>
<dbReference type="NCBIfam" id="TIGR00546">
    <property type="entry name" value="lnt"/>
    <property type="match status" value="1"/>
</dbReference>
<dbReference type="GO" id="GO:0016410">
    <property type="term" value="F:N-acyltransferase activity"/>
    <property type="evidence" value="ECO:0007669"/>
    <property type="project" value="UniProtKB-UniRule"/>
</dbReference>
<evidence type="ECO:0000313" key="11">
    <source>
        <dbReference type="EMBL" id="OBS09970.1"/>
    </source>
</evidence>
<keyword evidence="6 9" id="KW-1133">Transmembrane helix</keyword>
<comment type="function">
    <text evidence="9">Catalyzes the phospholipid dependent N-acylation of the N-terminal cysteine of apolipoprotein, the last step in lipoprotein maturation.</text>
</comment>
<protein>
    <recommendedName>
        <fullName evidence="9">Apolipoprotein N-acyltransferase</fullName>
        <shortName evidence="9">ALP N-acyltransferase</shortName>
        <ecNumber evidence="9">2.3.1.269</ecNumber>
    </recommendedName>
</protein>
<reference evidence="11 12" key="1">
    <citation type="journal article" date="2014" name="Genome Announc.">
        <title>Draft Genome Sequence of the Iron-Oxidizing, Acidophilic, and Halotolerant 'Thiobacillus prosperus' Type Strain DSM 5130.</title>
        <authorList>
            <person name="Ossandon F.J."/>
            <person name="Cardenas J.P."/>
            <person name="Corbett M."/>
            <person name="Quatrini R."/>
            <person name="Holmes D.S."/>
            <person name="Watkin E."/>
        </authorList>
    </citation>
    <scope>NUCLEOTIDE SEQUENCE [LARGE SCALE GENOMIC DNA]</scope>
    <source>
        <strain evidence="11 12">DSM 5130</strain>
    </source>
</reference>
<comment type="pathway">
    <text evidence="9">Protein modification; lipoprotein biosynthesis (N-acyl transfer).</text>
</comment>
<name>A0A1A6C608_9GAMM</name>
<comment type="subcellular location">
    <subcellularLocation>
        <location evidence="1 9">Cell membrane</location>
        <topology evidence="1 9">Multi-pass membrane protein</topology>
    </subcellularLocation>
</comment>
<gene>
    <name evidence="9" type="primary">lnt</name>
    <name evidence="11" type="ORF">Thpro_021020</name>
</gene>